<dbReference type="PANTHER" id="PTHR11048:SF28">
    <property type="entry name" value="4-HYDROXYBENZOATE POLYPRENYLTRANSFERASE, MITOCHONDRIAL"/>
    <property type="match status" value="1"/>
</dbReference>
<feature type="transmembrane region" description="Helical" evidence="10">
    <location>
        <begin position="124"/>
        <end position="142"/>
    </location>
</feature>
<accession>A0A3B1BS20</accession>
<feature type="transmembrane region" description="Helical" evidence="10">
    <location>
        <begin position="151"/>
        <end position="169"/>
    </location>
</feature>
<keyword evidence="5 11" id="KW-0808">Transferase</keyword>
<comment type="cofactor">
    <cofactor evidence="1">
        <name>Mg(2+)</name>
        <dbReference type="ChEBI" id="CHEBI:18420"/>
    </cofactor>
</comment>
<dbReference type="GO" id="GO:0006744">
    <property type="term" value="P:ubiquinone biosynthetic process"/>
    <property type="evidence" value="ECO:0007669"/>
    <property type="project" value="TreeGrafter"/>
</dbReference>
<dbReference type="Gene3D" id="1.10.357.140">
    <property type="entry name" value="UbiA prenyltransferase"/>
    <property type="match status" value="1"/>
</dbReference>
<proteinExistence type="inferred from homology"/>
<dbReference type="GO" id="GO:0005886">
    <property type="term" value="C:plasma membrane"/>
    <property type="evidence" value="ECO:0007669"/>
    <property type="project" value="TreeGrafter"/>
</dbReference>
<feature type="transmembrane region" description="Helical" evidence="10">
    <location>
        <begin position="98"/>
        <end position="118"/>
    </location>
</feature>
<dbReference type="Gene3D" id="1.20.120.1780">
    <property type="entry name" value="UbiA prenyltransferase"/>
    <property type="match status" value="1"/>
</dbReference>
<feature type="transmembrane region" description="Helical" evidence="10">
    <location>
        <begin position="30"/>
        <end position="50"/>
    </location>
</feature>
<evidence type="ECO:0000313" key="11">
    <source>
        <dbReference type="EMBL" id="VAX14278.1"/>
    </source>
</evidence>
<evidence type="ECO:0000256" key="7">
    <source>
        <dbReference type="ARBA" id="ARBA00022842"/>
    </source>
</evidence>
<keyword evidence="6 10" id="KW-0812">Transmembrane</keyword>
<evidence type="ECO:0000256" key="9">
    <source>
        <dbReference type="ARBA" id="ARBA00023136"/>
    </source>
</evidence>
<sequence>MKKFWQAIDWEHVRERATQYYYLTRLHRPIGILLLLWPTGWALWVAAAGWPDWPVLLVFLLGVVLMRSAGCVINDVADRDFDPQIRRTRERPLASGKVTPKEALWLFVALCLLAFLLVLSMNRLTIYLAFVAVALAAVYPFMKRYTHLPQVVLGMAFGWSIPMAFAAQTGEVPRVAWLLYVINVLWSVIYDTMYAMVDRDDDIRAGIKSTAVLFADADRVIIGILQAFMLLGLVLLGRQLELSTVYYLGVAVAAGLSLYQQYLIREREPAACFKAFLNNNWLGLAIFSGFFLSYC</sequence>
<comment type="similarity">
    <text evidence="3">Belongs to the UbiA prenyltransferase family.</text>
</comment>
<dbReference type="Pfam" id="PF01040">
    <property type="entry name" value="UbiA"/>
    <property type="match status" value="1"/>
</dbReference>
<evidence type="ECO:0000256" key="10">
    <source>
        <dbReference type="SAM" id="Phobius"/>
    </source>
</evidence>
<dbReference type="NCBIfam" id="TIGR01474">
    <property type="entry name" value="ubiA_proteo"/>
    <property type="match status" value="1"/>
</dbReference>
<evidence type="ECO:0000256" key="5">
    <source>
        <dbReference type="ARBA" id="ARBA00022679"/>
    </source>
</evidence>
<dbReference type="CDD" id="cd13959">
    <property type="entry name" value="PT_UbiA_COQ2"/>
    <property type="match status" value="1"/>
</dbReference>
<keyword evidence="9 10" id="KW-0472">Membrane</keyword>
<evidence type="ECO:0000256" key="3">
    <source>
        <dbReference type="ARBA" id="ARBA00005985"/>
    </source>
</evidence>
<feature type="transmembrane region" description="Helical" evidence="10">
    <location>
        <begin position="217"/>
        <end position="238"/>
    </location>
</feature>
<dbReference type="InterPro" id="IPR044878">
    <property type="entry name" value="UbiA_sf"/>
</dbReference>
<organism evidence="11">
    <name type="scientific">hydrothermal vent metagenome</name>
    <dbReference type="NCBI Taxonomy" id="652676"/>
    <lineage>
        <taxon>unclassified sequences</taxon>
        <taxon>metagenomes</taxon>
        <taxon>ecological metagenomes</taxon>
    </lineage>
</organism>
<dbReference type="InterPro" id="IPR006370">
    <property type="entry name" value="HB_polyprenyltransferase-like"/>
</dbReference>
<dbReference type="FunFam" id="1.10.357.140:FF:000002">
    <property type="entry name" value="4-hydroxybenzoate octaprenyltransferase"/>
    <property type="match status" value="1"/>
</dbReference>
<dbReference type="PANTHER" id="PTHR11048">
    <property type="entry name" value="PRENYLTRANSFERASES"/>
    <property type="match status" value="1"/>
</dbReference>
<evidence type="ECO:0000256" key="1">
    <source>
        <dbReference type="ARBA" id="ARBA00001946"/>
    </source>
</evidence>
<gene>
    <name evidence="11" type="ORF">MNBD_GAMMA24-10</name>
</gene>
<dbReference type="HAMAP" id="MF_01635">
    <property type="entry name" value="UbiA"/>
    <property type="match status" value="1"/>
</dbReference>
<feature type="transmembrane region" description="Helical" evidence="10">
    <location>
        <begin position="56"/>
        <end position="77"/>
    </location>
</feature>
<feature type="transmembrane region" description="Helical" evidence="10">
    <location>
        <begin position="244"/>
        <end position="264"/>
    </location>
</feature>
<keyword evidence="7" id="KW-0460">Magnesium</keyword>
<dbReference type="EMBL" id="UOFZ01000170">
    <property type="protein sequence ID" value="VAX14278.1"/>
    <property type="molecule type" value="Genomic_DNA"/>
</dbReference>
<dbReference type="InterPro" id="IPR039653">
    <property type="entry name" value="Prenyltransferase"/>
</dbReference>
<evidence type="ECO:0000256" key="4">
    <source>
        <dbReference type="ARBA" id="ARBA00022475"/>
    </source>
</evidence>
<feature type="transmembrane region" description="Helical" evidence="10">
    <location>
        <begin position="276"/>
        <end position="294"/>
    </location>
</feature>
<reference evidence="11" key="1">
    <citation type="submission" date="2018-06" db="EMBL/GenBank/DDBJ databases">
        <authorList>
            <person name="Zhirakovskaya E."/>
        </authorList>
    </citation>
    <scope>NUCLEOTIDE SEQUENCE</scope>
</reference>
<dbReference type="FunFam" id="1.20.120.1780:FF:000001">
    <property type="entry name" value="4-hydroxybenzoate octaprenyltransferase"/>
    <property type="match status" value="1"/>
</dbReference>
<name>A0A3B1BS20_9ZZZZ</name>
<keyword evidence="8 10" id="KW-1133">Transmembrane helix</keyword>
<dbReference type="AlphaFoldDB" id="A0A3B1BS20"/>
<evidence type="ECO:0000256" key="6">
    <source>
        <dbReference type="ARBA" id="ARBA00022692"/>
    </source>
</evidence>
<comment type="subcellular location">
    <subcellularLocation>
        <location evidence="2">Membrane</location>
        <topology evidence="2">Multi-pass membrane protein</topology>
    </subcellularLocation>
</comment>
<evidence type="ECO:0000256" key="2">
    <source>
        <dbReference type="ARBA" id="ARBA00004141"/>
    </source>
</evidence>
<feature type="transmembrane region" description="Helical" evidence="10">
    <location>
        <begin position="175"/>
        <end position="197"/>
    </location>
</feature>
<protein>
    <submittedName>
        <fullName evidence="11">4-hydroxybenzoate polyprenyltransferase</fullName>
        <ecNumber evidence="11">2.5.1.39</ecNumber>
    </submittedName>
</protein>
<keyword evidence="4" id="KW-1003">Cell membrane</keyword>
<evidence type="ECO:0000256" key="8">
    <source>
        <dbReference type="ARBA" id="ARBA00022989"/>
    </source>
</evidence>
<dbReference type="GO" id="GO:0008412">
    <property type="term" value="F:4-hydroxybenzoate polyprenyltransferase activity"/>
    <property type="evidence" value="ECO:0007669"/>
    <property type="project" value="UniProtKB-EC"/>
</dbReference>
<dbReference type="EC" id="2.5.1.39" evidence="11"/>
<dbReference type="InterPro" id="IPR000537">
    <property type="entry name" value="UbiA_prenyltransferase"/>
</dbReference>